<organism evidence="1 2">
    <name type="scientific">Amycolatopsis plumensis</name>
    <dbReference type="NCBI Taxonomy" id="236508"/>
    <lineage>
        <taxon>Bacteria</taxon>
        <taxon>Bacillati</taxon>
        <taxon>Actinomycetota</taxon>
        <taxon>Actinomycetes</taxon>
        <taxon>Pseudonocardiales</taxon>
        <taxon>Pseudonocardiaceae</taxon>
        <taxon>Amycolatopsis</taxon>
    </lineage>
</organism>
<accession>A0ABV5U3P6</accession>
<comment type="caution">
    <text evidence="1">The sequence shown here is derived from an EMBL/GenBank/DDBJ whole genome shotgun (WGS) entry which is preliminary data.</text>
</comment>
<gene>
    <name evidence="1" type="ORF">ACFFTO_17520</name>
</gene>
<protein>
    <submittedName>
        <fullName evidence="1">Uncharacterized protein</fullName>
    </submittedName>
</protein>
<keyword evidence="2" id="KW-1185">Reference proteome</keyword>
<reference evidence="1 2" key="1">
    <citation type="submission" date="2024-09" db="EMBL/GenBank/DDBJ databases">
        <authorList>
            <person name="Sun Q."/>
            <person name="Mori K."/>
        </authorList>
    </citation>
    <scope>NUCLEOTIDE SEQUENCE [LARGE SCALE GENOMIC DNA]</scope>
    <source>
        <strain evidence="1 2">JCM 13852</strain>
    </source>
</reference>
<sequence>MEPLLDEERLALTSLCEELPTLREECSALGGNELRLLARIETEARARRPVAALLRELDGQDVVRGVSTGLPGAGPGRADDEQFGCPDGACDRLAHTVPAGPAPQCLVIGRPMIRR</sequence>
<proteinExistence type="predicted"/>
<dbReference type="Proteomes" id="UP001589535">
    <property type="component" value="Unassembled WGS sequence"/>
</dbReference>
<evidence type="ECO:0000313" key="1">
    <source>
        <dbReference type="EMBL" id="MFB9685999.1"/>
    </source>
</evidence>
<dbReference type="RefSeq" id="WP_378194455.1">
    <property type="nucleotide sequence ID" value="NZ_JBHMBK010000012.1"/>
</dbReference>
<name>A0ABV5U3P6_9PSEU</name>
<dbReference type="EMBL" id="JBHMBK010000012">
    <property type="protein sequence ID" value="MFB9685999.1"/>
    <property type="molecule type" value="Genomic_DNA"/>
</dbReference>
<evidence type="ECO:0000313" key="2">
    <source>
        <dbReference type="Proteomes" id="UP001589535"/>
    </source>
</evidence>